<dbReference type="CDD" id="cd06976">
    <property type="entry name" value="cupin_MtlR-like_N"/>
    <property type="match status" value="1"/>
</dbReference>
<dbReference type="InterPro" id="IPR018060">
    <property type="entry name" value="HTH_AraC"/>
</dbReference>
<keyword evidence="6" id="KW-1185">Reference proteome</keyword>
<organism evidence="5 6">
    <name type="scientific">Flagellimonas pacifica</name>
    <dbReference type="NCBI Taxonomy" id="1247520"/>
    <lineage>
        <taxon>Bacteria</taxon>
        <taxon>Pseudomonadati</taxon>
        <taxon>Bacteroidota</taxon>
        <taxon>Flavobacteriia</taxon>
        <taxon>Flavobacteriales</taxon>
        <taxon>Flavobacteriaceae</taxon>
        <taxon>Flagellimonas</taxon>
    </lineage>
</organism>
<evidence type="ECO:0000256" key="1">
    <source>
        <dbReference type="ARBA" id="ARBA00023015"/>
    </source>
</evidence>
<sequence length="290" mass="33679">MKLHLLNRSNINGSSFSVSNNMYPYFLKVWHYHPELELVLTEKSNGMRFVGDSIQKFEAGDIVLLGKNLPHMWLNSERYFKDNVPDAAHAIAIHFREDFLGDKFFEVPEFGPINELLKRAVRGVNFKNVDSKIIESFRSMLDLQPFERAIALIQLLNVLSKHQDYQLLSSIGYLDNFMDAQNKRLHQIYKYVFDNFKGEINASQVAKAIGMNSSAFSRFFKKTHRQSFTKYLNEIRVGYACKLLLESENKITAVAYESGFSNISNFNRQFRVVKNMSPSEYIKFHTEKGK</sequence>
<evidence type="ECO:0000256" key="3">
    <source>
        <dbReference type="ARBA" id="ARBA00023163"/>
    </source>
</evidence>
<dbReference type="EMBL" id="OBEH01000006">
    <property type="protein sequence ID" value="SNZ01499.1"/>
    <property type="molecule type" value="Genomic_DNA"/>
</dbReference>
<protein>
    <submittedName>
        <fullName evidence="5">Transcriptional regulator, AraC family</fullName>
    </submittedName>
</protein>
<dbReference type="OrthoDB" id="1410704at2"/>
<dbReference type="GO" id="GO:0003700">
    <property type="term" value="F:DNA-binding transcription factor activity"/>
    <property type="evidence" value="ECO:0007669"/>
    <property type="project" value="InterPro"/>
</dbReference>
<dbReference type="AlphaFoldDB" id="A0A285MWC1"/>
<dbReference type="InterPro" id="IPR011051">
    <property type="entry name" value="RmlC_Cupin_sf"/>
</dbReference>
<feature type="domain" description="HTH araC/xylS-type" evidence="4">
    <location>
        <begin position="186"/>
        <end position="284"/>
    </location>
</feature>
<evidence type="ECO:0000259" key="4">
    <source>
        <dbReference type="PROSITE" id="PS01124"/>
    </source>
</evidence>
<name>A0A285MWC1_9FLAO</name>
<dbReference type="PANTHER" id="PTHR43280:SF27">
    <property type="entry name" value="TRANSCRIPTIONAL REGULATOR MTLR"/>
    <property type="match status" value="1"/>
</dbReference>
<evidence type="ECO:0000256" key="2">
    <source>
        <dbReference type="ARBA" id="ARBA00023125"/>
    </source>
</evidence>
<dbReference type="Proteomes" id="UP000219048">
    <property type="component" value="Unassembled WGS sequence"/>
</dbReference>
<dbReference type="SUPFAM" id="SSF51182">
    <property type="entry name" value="RmlC-like cupins"/>
    <property type="match status" value="1"/>
</dbReference>
<dbReference type="SUPFAM" id="SSF46689">
    <property type="entry name" value="Homeodomain-like"/>
    <property type="match status" value="2"/>
</dbReference>
<evidence type="ECO:0000313" key="5">
    <source>
        <dbReference type="EMBL" id="SNZ01499.1"/>
    </source>
</evidence>
<dbReference type="GO" id="GO:0043565">
    <property type="term" value="F:sequence-specific DNA binding"/>
    <property type="evidence" value="ECO:0007669"/>
    <property type="project" value="InterPro"/>
</dbReference>
<reference evidence="6" key="1">
    <citation type="submission" date="2017-09" db="EMBL/GenBank/DDBJ databases">
        <authorList>
            <person name="Varghese N."/>
            <person name="Submissions S."/>
        </authorList>
    </citation>
    <scope>NUCLEOTIDE SEQUENCE [LARGE SCALE GENOMIC DNA]</scope>
    <source>
        <strain evidence="6">DSM 25885</strain>
    </source>
</reference>
<dbReference type="PANTHER" id="PTHR43280">
    <property type="entry name" value="ARAC-FAMILY TRANSCRIPTIONAL REGULATOR"/>
    <property type="match status" value="1"/>
</dbReference>
<dbReference type="Gene3D" id="1.10.10.60">
    <property type="entry name" value="Homeodomain-like"/>
    <property type="match status" value="2"/>
</dbReference>
<dbReference type="InterPro" id="IPR009057">
    <property type="entry name" value="Homeodomain-like_sf"/>
</dbReference>
<accession>A0A285MWC1</accession>
<proteinExistence type="predicted"/>
<keyword evidence="2" id="KW-0238">DNA-binding</keyword>
<keyword evidence="3" id="KW-0804">Transcription</keyword>
<dbReference type="SMART" id="SM00342">
    <property type="entry name" value="HTH_ARAC"/>
    <property type="match status" value="1"/>
</dbReference>
<keyword evidence="1" id="KW-0805">Transcription regulation</keyword>
<gene>
    <name evidence="5" type="ORF">SAMN06265377_3341</name>
</gene>
<evidence type="ECO:0000313" key="6">
    <source>
        <dbReference type="Proteomes" id="UP000219048"/>
    </source>
</evidence>
<dbReference type="PROSITE" id="PS01124">
    <property type="entry name" value="HTH_ARAC_FAMILY_2"/>
    <property type="match status" value="1"/>
</dbReference>
<dbReference type="RefSeq" id="WP_097046952.1">
    <property type="nucleotide sequence ID" value="NZ_OBEH01000006.1"/>
</dbReference>
<dbReference type="Pfam" id="PF12833">
    <property type="entry name" value="HTH_18"/>
    <property type="match status" value="1"/>
</dbReference>